<proteinExistence type="inferred from homology"/>
<feature type="transmembrane region" description="Helical" evidence="8">
    <location>
        <begin position="217"/>
        <end position="235"/>
    </location>
</feature>
<evidence type="ECO:0000256" key="8">
    <source>
        <dbReference type="SAM" id="Phobius"/>
    </source>
</evidence>
<dbReference type="GO" id="GO:0016758">
    <property type="term" value="F:hexosyltransferase activity"/>
    <property type="evidence" value="ECO:0007669"/>
    <property type="project" value="InterPro"/>
</dbReference>
<evidence type="ECO:0000256" key="3">
    <source>
        <dbReference type="ARBA" id="ARBA00022679"/>
    </source>
</evidence>
<evidence type="ECO:0000256" key="7">
    <source>
        <dbReference type="ARBA" id="ARBA00024033"/>
    </source>
</evidence>
<sequence>MRDPKSMNRKQNCVLIRTFFYIFGISYVAFIFLVSYRYLHTPYFLLKTDVISFLTGAKIIKEGNIGLLYDIETQFKYQNKVVTPYQKVLLPFRNFPVTAIFYTPLLNMNLKDSYGVVFAVNILLVVVFTILTFRVFPDLKKNKIMYFVPFLFWPSVNNMIVGQYTPVILLIFLWIYVSSKEKKDFLSGLATSLLVVKPQYLLFTPFALKLSVNKKNYLQGFIAGIIIFILINTIISKGNIRLFMDYPKFIFSTESSMFGSRPNQMYTFYGLGNFYLPRIDNSILLGANLFFYALVVGYVHIKKKINWNINKIFTLGIAATILFSVHVLTHDLMILLLPVFIIISSETKPCLSKSWLILLLTGVLPLIQTRFLILLIMFYGIAVLYYENPHAPKHHKNKLQNT</sequence>
<feature type="transmembrane region" description="Helical" evidence="8">
    <location>
        <begin position="114"/>
        <end position="136"/>
    </location>
</feature>
<protein>
    <recommendedName>
        <fullName evidence="11">DUF2029 domain-containing protein</fullName>
    </recommendedName>
</protein>
<evidence type="ECO:0000256" key="2">
    <source>
        <dbReference type="ARBA" id="ARBA00022475"/>
    </source>
</evidence>
<feature type="transmembrane region" description="Helical" evidence="8">
    <location>
        <begin position="355"/>
        <end position="386"/>
    </location>
</feature>
<comment type="caution">
    <text evidence="9">The sequence shown here is derived from an EMBL/GenBank/DDBJ whole genome shotgun (WGS) entry which is preliminary data.</text>
</comment>
<feature type="transmembrane region" description="Helical" evidence="8">
    <location>
        <begin position="313"/>
        <end position="343"/>
    </location>
</feature>
<organism evidence="9 10">
    <name type="scientific">Candidatus Woesebacteria bacterium GW2011_GWA1_38_8</name>
    <dbReference type="NCBI Taxonomy" id="1618547"/>
    <lineage>
        <taxon>Bacteria</taxon>
        <taxon>Candidatus Woeseibacteriota</taxon>
    </lineage>
</organism>
<dbReference type="Pfam" id="PF09594">
    <property type="entry name" value="GT87"/>
    <property type="match status" value="1"/>
</dbReference>
<dbReference type="GO" id="GO:0005886">
    <property type="term" value="C:plasma membrane"/>
    <property type="evidence" value="ECO:0007669"/>
    <property type="project" value="UniProtKB-SubCell"/>
</dbReference>
<feature type="transmembrane region" description="Helical" evidence="8">
    <location>
        <begin position="156"/>
        <end position="177"/>
    </location>
</feature>
<dbReference type="AlphaFoldDB" id="A0A0G0N8T2"/>
<keyword evidence="6 8" id="KW-0472">Membrane</keyword>
<keyword evidence="3" id="KW-0808">Transferase</keyword>
<feature type="transmembrane region" description="Helical" evidence="8">
    <location>
        <begin position="189"/>
        <end position="208"/>
    </location>
</feature>
<dbReference type="Proteomes" id="UP000034710">
    <property type="component" value="Unassembled WGS sequence"/>
</dbReference>
<evidence type="ECO:0000256" key="6">
    <source>
        <dbReference type="ARBA" id="ARBA00023136"/>
    </source>
</evidence>
<comment type="subcellular location">
    <subcellularLocation>
        <location evidence="1">Cell membrane</location>
        <topology evidence="1">Multi-pass membrane protein</topology>
    </subcellularLocation>
</comment>
<feature type="transmembrane region" description="Helical" evidence="8">
    <location>
        <begin position="283"/>
        <end position="301"/>
    </location>
</feature>
<comment type="similarity">
    <text evidence="7">Belongs to the glycosyltransferase 87 family.</text>
</comment>
<gene>
    <name evidence="9" type="ORF">UT06_C0049G0009</name>
</gene>
<evidence type="ECO:0000313" key="10">
    <source>
        <dbReference type="Proteomes" id="UP000034710"/>
    </source>
</evidence>
<evidence type="ECO:0000256" key="5">
    <source>
        <dbReference type="ARBA" id="ARBA00022989"/>
    </source>
</evidence>
<evidence type="ECO:0000256" key="4">
    <source>
        <dbReference type="ARBA" id="ARBA00022692"/>
    </source>
</evidence>
<feature type="transmembrane region" description="Helical" evidence="8">
    <location>
        <begin position="20"/>
        <end position="39"/>
    </location>
</feature>
<name>A0A0G0N8T2_9BACT</name>
<dbReference type="EMBL" id="LBVJ01000049">
    <property type="protein sequence ID" value="KKQ82289.1"/>
    <property type="molecule type" value="Genomic_DNA"/>
</dbReference>
<evidence type="ECO:0000313" key="9">
    <source>
        <dbReference type="EMBL" id="KKQ82289.1"/>
    </source>
</evidence>
<keyword evidence="2" id="KW-1003">Cell membrane</keyword>
<evidence type="ECO:0000256" key="1">
    <source>
        <dbReference type="ARBA" id="ARBA00004651"/>
    </source>
</evidence>
<accession>A0A0G0N8T2</accession>
<keyword evidence="5 8" id="KW-1133">Transmembrane helix</keyword>
<evidence type="ECO:0008006" key="11">
    <source>
        <dbReference type="Google" id="ProtNLM"/>
    </source>
</evidence>
<reference evidence="9 10" key="1">
    <citation type="journal article" date="2015" name="Nature">
        <title>rRNA introns, odd ribosomes, and small enigmatic genomes across a large radiation of phyla.</title>
        <authorList>
            <person name="Brown C.T."/>
            <person name="Hug L.A."/>
            <person name="Thomas B.C."/>
            <person name="Sharon I."/>
            <person name="Castelle C.J."/>
            <person name="Singh A."/>
            <person name="Wilkins M.J."/>
            <person name="Williams K.H."/>
            <person name="Banfield J.F."/>
        </authorList>
    </citation>
    <scope>NUCLEOTIDE SEQUENCE [LARGE SCALE GENOMIC DNA]</scope>
</reference>
<dbReference type="InterPro" id="IPR018584">
    <property type="entry name" value="GT87"/>
</dbReference>
<keyword evidence="4 8" id="KW-0812">Transmembrane</keyword>